<dbReference type="EMBL" id="UZAU01000082">
    <property type="status" value="NOT_ANNOTATED_CDS"/>
    <property type="molecule type" value="Genomic_DNA"/>
</dbReference>
<reference evidence="1" key="2">
    <citation type="submission" date="2021-03" db="UniProtKB">
        <authorList>
            <consortium name="EnsemblPlants"/>
        </authorList>
    </citation>
    <scope>IDENTIFICATION</scope>
</reference>
<organism evidence="1 2">
    <name type="scientific">Cannabis sativa</name>
    <name type="common">Hemp</name>
    <name type="synonym">Marijuana</name>
    <dbReference type="NCBI Taxonomy" id="3483"/>
    <lineage>
        <taxon>Eukaryota</taxon>
        <taxon>Viridiplantae</taxon>
        <taxon>Streptophyta</taxon>
        <taxon>Embryophyta</taxon>
        <taxon>Tracheophyta</taxon>
        <taxon>Spermatophyta</taxon>
        <taxon>Magnoliopsida</taxon>
        <taxon>eudicotyledons</taxon>
        <taxon>Gunneridae</taxon>
        <taxon>Pentapetalae</taxon>
        <taxon>rosids</taxon>
        <taxon>fabids</taxon>
        <taxon>Rosales</taxon>
        <taxon>Cannabaceae</taxon>
        <taxon>Cannabis</taxon>
    </lineage>
</organism>
<sequence length="437" mass="50069">MVRRFWWKGSDDSYRFLTLANWESICVPKRWGDLNFKKFEELNFALVSKLGWNLAAENNSLWCQFFKDKYFRRSNSFWCAPKSNAWSFGGKSIMSTREFIWEETCYVVGNGASVDICHSPWLPGYAWESYVASLNPRVCEKGVMVSSLVTTGSGVWNHEALEKWFIPGIVKDVLAVPRLSLEANDELFWKSASDGSFSVKRAYLARIRDRCLNDESLWSTLWKIRGHERIKIFLCRLLEIYSRLGVGFNVFSVRRSGPWGFCSDSMVFSDNLDMIKWLLQLYGTPLAERDIALFSIYAISLCFVLWRTRNSTFHDGSCPVVSKIQQEISVLVAHWSLVESPMLVRQVNMPNFEVVEFFRDLPWSDVNVFVDAAIRGEFGIAAIILLDRSGDEIEAATVKRKVSSSFEAQLAAIHLAAAEFCKLLGRECPSSRTASWR</sequence>
<dbReference type="PANTHER" id="PTHR33116:SF78">
    <property type="entry name" value="OS12G0587133 PROTEIN"/>
    <property type="match status" value="1"/>
</dbReference>
<evidence type="ECO:0008006" key="3">
    <source>
        <dbReference type="Google" id="ProtNLM"/>
    </source>
</evidence>
<protein>
    <recommendedName>
        <fullName evidence="3">RNase H type-1 domain-containing protein</fullName>
    </recommendedName>
</protein>
<accession>A0A803NN21</accession>
<evidence type="ECO:0000313" key="1">
    <source>
        <dbReference type="EnsemblPlants" id="cds.evm.model.01.2907"/>
    </source>
</evidence>
<keyword evidence="2" id="KW-1185">Reference proteome</keyword>
<dbReference type="Gramene" id="evm.model.01.2907">
    <property type="protein sequence ID" value="cds.evm.model.01.2907"/>
    <property type="gene ID" value="evm.TU.01.2907"/>
</dbReference>
<evidence type="ECO:0000313" key="2">
    <source>
        <dbReference type="Proteomes" id="UP000596661"/>
    </source>
</evidence>
<name>A0A803NN21_CANSA</name>
<dbReference type="EnsemblPlants" id="evm.model.01.2907">
    <property type="protein sequence ID" value="cds.evm.model.01.2907"/>
    <property type="gene ID" value="evm.TU.01.2907"/>
</dbReference>
<reference evidence="1" key="1">
    <citation type="submission" date="2018-11" db="EMBL/GenBank/DDBJ databases">
        <authorList>
            <person name="Grassa J C."/>
        </authorList>
    </citation>
    <scope>NUCLEOTIDE SEQUENCE [LARGE SCALE GENOMIC DNA]</scope>
</reference>
<proteinExistence type="predicted"/>
<dbReference type="PANTHER" id="PTHR33116">
    <property type="entry name" value="REVERSE TRANSCRIPTASE ZINC-BINDING DOMAIN-CONTAINING PROTEIN-RELATED-RELATED"/>
    <property type="match status" value="1"/>
</dbReference>
<dbReference type="AlphaFoldDB" id="A0A803NN21"/>
<dbReference type="Proteomes" id="UP000596661">
    <property type="component" value="Chromosome 1"/>
</dbReference>